<dbReference type="Proteomes" id="UP000288943">
    <property type="component" value="Chromosome"/>
</dbReference>
<dbReference type="Pfam" id="PF09682">
    <property type="entry name" value="Phage_holin_6_1"/>
    <property type="match status" value="1"/>
</dbReference>
<evidence type="ECO:0000313" key="5">
    <source>
        <dbReference type="Proteomes" id="UP000288943"/>
    </source>
</evidence>
<dbReference type="InterPro" id="IPR010026">
    <property type="entry name" value="Phage_holin_LL-H"/>
</dbReference>
<dbReference type="EMBL" id="JAMDMJ010000001">
    <property type="protein sequence ID" value="MCY9594272.1"/>
    <property type="molecule type" value="Genomic_DNA"/>
</dbReference>
<dbReference type="AlphaFoldDB" id="A0A410WVW8"/>
<dbReference type="KEGG" id="pchi:PC41400_12620"/>
<reference evidence="3 6" key="2">
    <citation type="submission" date="2022-05" db="EMBL/GenBank/DDBJ databases">
        <title>Genome Sequencing of Bee-Associated Microbes.</title>
        <authorList>
            <person name="Dunlap C."/>
        </authorList>
    </citation>
    <scope>NUCLEOTIDE SEQUENCE [LARGE SCALE GENOMIC DNA]</scope>
    <source>
        <strain evidence="3 6">NRRL B-23120</strain>
    </source>
</reference>
<feature type="compositionally biased region" description="Basic and acidic residues" evidence="1">
    <location>
        <begin position="115"/>
        <end position="126"/>
    </location>
</feature>
<keyword evidence="2" id="KW-0812">Transmembrane</keyword>
<keyword evidence="2" id="KW-1133">Transmembrane helix</keyword>
<reference evidence="4 5" key="1">
    <citation type="submission" date="2018-01" db="EMBL/GenBank/DDBJ databases">
        <title>The whole genome sequencing and assembly of Paenibacillus chitinolyticus KCCM 41400 strain.</title>
        <authorList>
            <person name="Kim J.-Y."/>
            <person name="Park M.-K."/>
            <person name="Lee Y.-J."/>
            <person name="Yi H."/>
            <person name="Bahn Y.-S."/>
            <person name="Kim J.F."/>
            <person name="Lee D.-W."/>
        </authorList>
    </citation>
    <scope>NUCLEOTIDE SEQUENCE [LARGE SCALE GENOMIC DNA]</scope>
    <source>
        <strain evidence="4 5">KCCM 41400</strain>
    </source>
</reference>
<organism evidence="4 5">
    <name type="scientific">Paenibacillus chitinolyticus</name>
    <dbReference type="NCBI Taxonomy" id="79263"/>
    <lineage>
        <taxon>Bacteria</taxon>
        <taxon>Bacillati</taxon>
        <taxon>Bacillota</taxon>
        <taxon>Bacilli</taxon>
        <taxon>Bacillales</taxon>
        <taxon>Paenibacillaceae</taxon>
        <taxon>Paenibacillus</taxon>
    </lineage>
</organism>
<evidence type="ECO:0000256" key="2">
    <source>
        <dbReference type="SAM" id="Phobius"/>
    </source>
</evidence>
<keyword evidence="6" id="KW-1185">Reference proteome</keyword>
<dbReference type="OrthoDB" id="2666756at2"/>
<evidence type="ECO:0000256" key="1">
    <source>
        <dbReference type="SAM" id="MobiDB-lite"/>
    </source>
</evidence>
<gene>
    <name evidence="3" type="ORF">M5X16_00565</name>
    <name evidence="4" type="ORF">PC41400_12620</name>
</gene>
<dbReference type="RefSeq" id="WP_053228675.1">
    <property type="nucleotide sequence ID" value="NZ_CP026520.1"/>
</dbReference>
<dbReference type="EMBL" id="CP026520">
    <property type="protein sequence ID" value="QAV18470.1"/>
    <property type="molecule type" value="Genomic_DNA"/>
</dbReference>
<sequence length="132" mass="14140">MAQQLTDLLTPVILALVTALAGVLTVLIHAAKTSLIAWLQARTNAAQQEIIMRVASEAMAFAEAQGLILKGKEKMDAAIVYAANELQTRGMNVTPDKLLAAIQKAWMEYNPAQNKADHAAERKESDTTPAAG</sequence>
<evidence type="ECO:0000313" key="3">
    <source>
        <dbReference type="EMBL" id="MCY9594272.1"/>
    </source>
</evidence>
<name>A0A410WVW8_9BACL</name>
<dbReference type="GeneID" id="95375655"/>
<accession>A0A410WVW8</accession>
<evidence type="ECO:0000313" key="6">
    <source>
        <dbReference type="Proteomes" id="UP001527202"/>
    </source>
</evidence>
<protein>
    <submittedName>
        <fullName evidence="3">Phage holin, LLH family</fullName>
    </submittedName>
</protein>
<keyword evidence="2" id="KW-0472">Membrane</keyword>
<evidence type="ECO:0000313" key="4">
    <source>
        <dbReference type="EMBL" id="QAV18470.1"/>
    </source>
</evidence>
<proteinExistence type="predicted"/>
<dbReference type="Proteomes" id="UP001527202">
    <property type="component" value="Unassembled WGS sequence"/>
</dbReference>
<feature type="region of interest" description="Disordered" evidence="1">
    <location>
        <begin position="113"/>
        <end position="132"/>
    </location>
</feature>
<feature type="transmembrane region" description="Helical" evidence="2">
    <location>
        <begin position="12"/>
        <end position="31"/>
    </location>
</feature>